<organism evidence="2 3">
    <name type="scientific">Apiospora saccharicola</name>
    <dbReference type="NCBI Taxonomy" id="335842"/>
    <lineage>
        <taxon>Eukaryota</taxon>
        <taxon>Fungi</taxon>
        <taxon>Dikarya</taxon>
        <taxon>Ascomycota</taxon>
        <taxon>Pezizomycotina</taxon>
        <taxon>Sordariomycetes</taxon>
        <taxon>Xylariomycetidae</taxon>
        <taxon>Amphisphaeriales</taxon>
        <taxon>Apiosporaceae</taxon>
        <taxon>Apiospora</taxon>
    </lineage>
</organism>
<evidence type="ECO:0000256" key="1">
    <source>
        <dbReference type="SAM" id="MobiDB-lite"/>
    </source>
</evidence>
<feature type="region of interest" description="Disordered" evidence="1">
    <location>
        <begin position="667"/>
        <end position="689"/>
    </location>
</feature>
<proteinExistence type="predicted"/>
<protein>
    <submittedName>
        <fullName evidence="2">Uncharacterized protein</fullName>
    </submittedName>
</protein>
<dbReference type="Proteomes" id="UP001446871">
    <property type="component" value="Unassembled WGS sequence"/>
</dbReference>
<evidence type="ECO:0000313" key="3">
    <source>
        <dbReference type="Proteomes" id="UP001446871"/>
    </source>
</evidence>
<reference evidence="2 3" key="1">
    <citation type="submission" date="2023-01" db="EMBL/GenBank/DDBJ databases">
        <title>Analysis of 21 Apiospora genomes using comparative genomics revels a genus with tremendous synthesis potential of carbohydrate active enzymes and secondary metabolites.</title>
        <authorList>
            <person name="Sorensen T."/>
        </authorList>
    </citation>
    <scope>NUCLEOTIDE SEQUENCE [LARGE SCALE GENOMIC DNA]</scope>
    <source>
        <strain evidence="2 3">CBS 83171</strain>
    </source>
</reference>
<evidence type="ECO:0000313" key="2">
    <source>
        <dbReference type="EMBL" id="KAK8067720.1"/>
    </source>
</evidence>
<feature type="compositionally biased region" description="Basic residues" evidence="1">
    <location>
        <begin position="591"/>
        <end position="608"/>
    </location>
</feature>
<feature type="compositionally biased region" description="Basic residues" evidence="1">
    <location>
        <begin position="746"/>
        <end position="759"/>
    </location>
</feature>
<comment type="caution">
    <text evidence="2">The sequence shown here is derived from an EMBL/GenBank/DDBJ whole genome shotgun (WGS) entry which is preliminary data.</text>
</comment>
<feature type="compositionally biased region" description="Polar residues" evidence="1">
    <location>
        <begin position="668"/>
        <end position="681"/>
    </location>
</feature>
<accession>A0ABR1V935</accession>
<name>A0ABR1V935_9PEZI</name>
<gene>
    <name evidence="2" type="ORF">PG996_006832</name>
</gene>
<feature type="region of interest" description="Disordered" evidence="1">
    <location>
        <begin position="591"/>
        <end position="633"/>
    </location>
</feature>
<sequence>MEKETVTLGIDLGSTSSRAVLGPHYVEETNRAVHSLRFANGDFSSAIYPFEPNGPVYLYEESDPMRKPVSAKYAFYALVDASDELLEQYPLVEDLIAGRDNKTFQHRLRRGLEALFIRIARLTRAICDENDYEIDVIGLSIPSQWTMDFEELYRSIIVTAFGPRYRDRVVFVYETEALGHYLCTDYIKRLLQHAAKGGQMQKTVCHDVLLFIDFGGHNANTCTFNVVYDEKNKPSFYLISTAKGAGGGSEQWEYSIVQTAVQMLEEDRGRRLTSSVKTKIFDDFNKNKRNLGPACTRKWYIFEGLDENRDAITVPFSPETIERHFNAAMKGPLDLARERIEELRGVKDITPRVVVSGGTSRHEGLKEKLRQMCRENDIAPPLFTDEWNMNYDSMKIARGTAYAAGNRITVEQFFERGAAIGVQRQQHGTRSDGNEKCYWDNEAVFTLSKERRVVWKDFATGRDHLQLVCHPFYERQTPPKKLEYFRCYDLLPLGVPKRGNWHIALSLEGSGDDMRLVLERHHIYPRRRGPTPPPIYFDTHSFPLYYNRGENCIHIGVEGQDNDEMMEAVTEYNKKKPRVGVTRVRNVRKNVRKSKGPAVRKTRRRSRRVINGQTGKDENAEGAHQAEAATPADDPVAMYMQNTSAEMMSHENEVDLRFRRAMEKSPSFDLSSTVSTISTPRRPSEEPLTALPAMQNTDHDAASTVSMPPMTLSGSAANKRPKSPCCSTSKASSARDYGVDDGQGHKVQKQRVTPKRRRAARDPADSSFGFDDGECWADVFSLSPY</sequence>
<dbReference type="InterPro" id="IPR043129">
    <property type="entry name" value="ATPase_NBD"/>
</dbReference>
<dbReference type="EMBL" id="JAQQWM010000004">
    <property type="protein sequence ID" value="KAK8067720.1"/>
    <property type="molecule type" value="Genomic_DNA"/>
</dbReference>
<feature type="region of interest" description="Disordered" evidence="1">
    <location>
        <begin position="713"/>
        <end position="772"/>
    </location>
</feature>
<keyword evidence="3" id="KW-1185">Reference proteome</keyword>
<dbReference type="SUPFAM" id="SSF53067">
    <property type="entry name" value="Actin-like ATPase domain"/>
    <property type="match status" value="1"/>
</dbReference>